<dbReference type="Proteomes" id="UP001140562">
    <property type="component" value="Unassembled WGS sequence"/>
</dbReference>
<evidence type="ECO:0000256" key="1">
    <source>
        <dbReference type="SAM" id="MobiDB-lite"/>
    </source>
</evidence>
<feature type="region of interest" description="Disordered" evidence="1">
    <location>
        <begin position="1"/>
        <end position="32"/>
    </location>
</feature>
<evidence type="ECO:0000313" key="3">
    <source>
        <dbReference type="Proteomes" id="UP001140562"/>
    </source>
</evidence>
<feature type="region of interest" description="Disordered" evidence="1">
    <location>
        <begin position="574"/>
        <end position="620"/>
    </location>
</feature>
<comment type="caution">
    <text evidence="2">The sequence shown here is derived from an EMBL/GenBank/DDBJ whole genome shotgun (WGS) entry which is preliminary data.</text>
</comment>
<accession>A0A9W8WWV3</accession>
<feature type="compositionally biased region" description="Acidic residues" evidence="1">
    <location>
        <begin position="162"/>
        <end position="172"/>
    </location>
</feature>
<gene>
    <name evidence="2" type="ORF">N0V87_006765</name>
</gene>
<dbReference type="OrthoDB" id="4207369at2759"/>
<feature type="region of interest" description="Disordered" evidence="1">
    <location>
        <begin position="317"/>
        <end position="488"/>
    </location>
</feature>
<protein>
    <submittedName>
        <fullName evidence="2">Uncharacterized protein</fullName>
    </submittedName>
</protein>
<feature type="compositionally biased region" description="Low complexity" evidence="1">
    <location>
        <begin position="855"/>
        <end position="866"/>
    </location>
</feature>
<reference evidence="2" key="1">
    <citation type="submission" date="2022-10" db="EMBL/GenBank/DDBJ databases">
        <title>Tapping the CABI collections for fungal endophytes: first genome assemblies for Collariella, Neodidymelliopsis, Ascochyta clinopodiicola, Didymella pomorum, Didymosphaeria variabile, Neocosmospora piperis and Neocucurbitaria cava.</title>
        <authorList>
            <person name="Hill R."/>
        </authorList>
    </citation>
    <scope>NUCLEOTIDE SEQUENCE</scope>
    <source>
        <strain evidence="2">IMI 360193</strain>
    </source>
</reference>
<feature type="region of interest" description="Disordered" evidence="1">
    <location>
        <begin position="716"/>
        <end position="918"/>
    </location>
</feature>
<dbReference type="AlphaFoldDB" id="A0A9W8WWV3"/>
<feature type="compositionally biased region" description="Acidic residues" evidence="1">
    <location>
        <begin position="78"/>
        <end position="88"/>
    </location>
</feature>
<feature type="region of interest" description="Disordered" evidence="1">
    <location>
        <begin position="69"/>
        <end position="185"/>
    </location>
</feature>
<keyword evidence="3" id="KW-1185">Reference proteome</keyword>
<feature type="compositionally biased region" description="Basic and acidic residues" evidence="1">
    <location>
        <begin position="174"/>
        <end position="184"/>
    </location>
</feature>
<feature type="compositionally biased region" description="Basic and acidic residues" evidence="1">
    <location>
        <begin position="151"/>
        <end position="161"/>
    </location>
</feature>
<evidence type="ECO:0000313" key="2">
    <source>
        <dbReference type="EMBL" id="KAJ4334533.1"/>
    </source>
</evidence>
<dbReference type="EMBL" id="JAPEUV010000075">
    <property type="protein sequence ID" value="KAJ4334533.1"/>
    <property type="molecule type" value="Genomic_DNA"/>
</dbReference>
<proteinExistence type="predicted"/>
<feature type="compositionally biased region" description="Acidic residues" evidence="1">
    <location>
        <begin position="370"/>
        <end position="383"/>
    </location>
</feature>
<name>A0A9W8WWV3_9PLEO</name>
<sequence length="918" mass="99059">MAASPRKRQLSPRKRLPPTPFNQTWHETDTAHLDPSALSVARIPRGWERKREVKQVSEGKAKSIWRRFSLRSSIANGQEEDETEEEEHDAQSRAVKRRQRMSPKAMEKLHGKKRAFKGTRWESGKSTPRRTQLPEERVGNILTDLAGKRSAPADETLHEEQSESDDTPDIADADMSHESLDVPHDPLPFTFALDVAQTADELPDYESLDEQDDEQKLGNILPEDSTFALIFRSPIKSASTIPPRSPAKIAYPTLLHDDEEKEQLETSTKQVEGEDITVTGPTLESVVAEVVANVPAATTYVVEDDVAEMEDVDHTGSAFTSGINVNPVDPVKASTANNADAQPEAAEDAGHPQLLAQASDHTGDTPTADNDSEDEEEDAEMSEIDLGAFRRSTKSGESESTGVVEEESEEVTEASLQLDIQEEYELEGDLASQPPTPKPAVTEAHDIADGLTLSLTPAKAPSREHTPKKLHSPPPPLRIDSGPDDATMTLAIDDDTAILKSFLSRAAASKAERSAIITRRSSLENRRDSDVVRHALASPRKALEEMDPNSPTKIDSESAFDIADALVQQADMEEAASPTLEQTESEESAEKAGRGSRRSSRAKKSRLPAPASLVQAPTTNKIAIRRADGSDPVVLKKTDAQELALITRNNTRKNKQGAFMVSLRLLKLQAEAILSPPTDLDTEEKPPVPGRRGIRWDETLAYYQEHADTIASQEAEAASLATPDELSLPAPVATKKPKAKASTEKNTDKNSTPKVRRVKGLGTVNGTPGKGLLATGSLLPDPVQEDKAATAAQPAPTPAPKGIPKPKVTRKLPVPSAPAEKLPALEIAPVGVEPAKERKSRIAPPKSVKLPKPISASTTSAPAVPAAEKENKRTGISGATPRKGIPAPRIVAPKIATSSSVTSVGVESALPRRRGRKV</sequence>
<organism evidence="2 3">
    <name type="scientific">Didymella glomerata</name>
    <dbReference type="NCBI Taxonomy" id="749621"/>
    <lineage>
        <taxon>Eukaryota</taxon>
        <taxon>Fungi</taxon>
        <taxon>Dikarya</taxon>
        <taxon>Ascomycota</taxon>
        <taxon>Pezizomycotina</taxon>
        <taxon>Dothideomycetes</taxon>
        <taxon>Pleosporomycetidae</taxon>
        <taxon>Pleosporales</taxon>
        <taxon>Pleosporineae</taxon>
        <taxon>Didymellaceae</taxon>
        <taxon>Didymella</taxon>
    </lineage>
</organism>
<feature type="compositionally biased region" description="Basic residues" evidence="1">
    <location>
        <begin position="594"/>
        <end position="606"/>
    </location>
</feature>
<feature type="compositionally biased region" description="Basic residues" evidence="1">
    <location>
        <begin position="1"/>
        <end position="16"/>
    </location>
</feature>